<reference evidence="1 2" key="1">
    <citation type="submission" date="2020-12" db="EMBL/GenBank/DDBJ databases">
        <title>YIM B01967 draft genome.</title>
        <authorList>
            <person name="Yan X."/>
        </authorList>
    </citation>
    <scope>NUCLEOTIDE SEQUENCE [LARGE SCALE GENOMIC DNA]</scope>
    <source>
        <strain evidence="1 2">YIM B01967</strain>
    </source>
</reference>
<evidence type="ECO:0000313" key="2">
    <source>
        <dbReference type="Proteomes" id="UP000618943"/>
    </source>
</evidence>
<organism evidence="1 2">
    <name type="scientific">Viridibacillus soli</name>
    <dbReference type="NCBI Taxonomy" id="2798301"/>
    <lineage>
        <taxon>Bacteria</taxon>
        <taxon>Bacillati</taxon>
        <taxon>Bacillota</taxon>
        <taxon>Bacilli</taxon>
        <taxon>Bacillales</taxon>
        <taxon>Caryophanaceae</taxon>
        <taxon>Viridibacillus</taxon>
    </lineage>
</organism>
<dbReference type="EMBL" id="JAEOAH010000006">
    <property type="protein sequence ID" value="MBK3494634.1"/>
    <property type="molecule type" value="Genomic_DNA"/>
</dbReference>
<protein>
    <submittedName>
        <fullName evidence="1">DNA alkylation repair protein</fullName>
    </submittedName>
</protein>
<dbReference type="InterPro" id="IPR016024">
    <property type="entry name" value="ARM-type_fold"/>
</dbReference>
<name>A0ABS1H5D7_9BACL</name>
<dbReference type="PANTHER" id="PTHR41291:SF1">
    <property type="entry name" value="DNA ALKYLATION REPAIR PROTEIN"/>
    <property type="match status" value="1"/>
</dbReference>
<gene>
    <name evidence="1" type="ORF">JFL43_07150</name>
</gene>
<comment type="caution">
    <text evidence="1">The sequence shown here is derived from an EMBL/GenBank/DDBJ whole genome shotgun (WGS) entry which is preliminary data.</text>
</comment>
<sequence length="181" mass="20681">MSTTEIRALPKKIKKNHLLAMDLWETSNTDAMMRATMIMDYKQLTIEEINEMTCEVTYTKLLDEFVVKIIGKTAFKNQLPTAYISRSGWNLLIVKLLKKETDSATVDIVLEKLQQELKKAPVTKQKTMNRCLVEIGIRYPDYTAKCIGIGKLDDRPVAKGCTSEYAPEWTMAVLNKDNNKN</sequence>
<dbReference type="SUPFAM" id="SSF48371">
    <property type="entry name" value="ARM repeat"/>
    <property type="match status" value="1"/>
</dbReference>
<dbReference type="RefSeq" id="WP_200748463.1">
    <property type="nucleotide sequence ID" value="NZ_JAEOAH010000006.1"/>
</dbReference>
<evidence type="ECO:0000313" key="1">
    <source>
        <dbReference type="EMBL" id="MBK3494634.1"/>
    </source>
</evidence>
<dbReference type="Proteomes" id="UP000618943">
    <property type="component" value="Unassembled WGS sequence"/>
</dbReference>
<dbReference type="PANTHER" id="PTHR41291">
    <property type="entry name" value="DNA ALKYLATION REPAIR PROTEIN"/>
    <property type="match status" value="1"/>
</dbReference>
<keyword evidence="2" id="KW-1185">Reference proteome</keyword>
<proteinExistence type="predicted"/>
<accession>A0ABS1H5D7</accession>